<evidence type="ECO:0000313" key="18">
    <source>
        <dbReference type="Proteomes" id="UP000515153"/>
    </source>
</evidence>
<evidence type="ECO:0000256" key="16">
    <source>
        <dbReference type="SAM" id="SignalP"/>
    </source>
</evidence>
<evidence type="ECO:0000313" key="19">
    <source>
        <dbReference type="RefSeq" id="XP_030982724.1"/>
    </source>
</evidence>
<keyword evidence="9" id="KW-0503">Monooxygenase</keyword>
<feature type="chain" id="PRO_5028340744" description="lytic cellulose monooxygenase (C4-dehydrogenating)" evidence="16">
    <location>
        <begin position="20"/>
        <end position="329"/>
    </location>
</feature>
<evidence type="ECO:0000256" key="13">
    <source>
        <dbReference type="ARBA" id="ARBA00044502"/>
    </source>
</evidence>
<comment type="cofactor">
    <cofactor evidence="1">
        <name>Cu(2+)</name>
        <dbReference type="ChEBI" id="CHEBI:29036"/>
    </cofactor>
</comment>
<keyword evidence="6" id="KW-0136">Cellulose degradation</keyword>
<keyword evidence="10" id="KW-1015">Disulfide bond</keyword>
<dbReference type="InterPro" id="IPR049892">
    <property type="entry name" value="AA9"/>
</dbReference>
<evidence type="ECO:0000256" key="1">
    <source>
        <dbReference type="ARBA" id="ARBA00001973"/>
    </source>
</evidence>
<comment type="subcellular location">
    <subcellularLocation>
        <location evidence="2">Secreted</location>
    </subcellularLocation>
</comment>
<evidence type="ECO:0000259" key="17">
    <source>
        <dbReference type="PROSITE" id="PS51164"/>
    </source>
</evidence>
<dbReference type="Pfam" id="PF03443">
    <property type="entry name" value="AA9"/>
    <property type="match status" value="1"/>
</dbReference>
<evidence type="ECO:0000256" key="2">
    <source>
        <dbReference type="ARBA" id="ARBA00004613"/>
    </source>
</evidence>
<reference evidence="19" key="3">
    <citation type="submission" date="2025-08" db="UniProtKB">
        <authorList>
            <consortium name="RefSeq"/>
        </authorList>
    </citation>
    <scope>IDENTIFICATION</scope>
    <source>
        <strain evidence="19">NI907</strain>
    </source>
</reference>
<keyword evidence="12" id="KW-0624">Polysaccharide degradation</keyword>
<keyword evidence="5 16" id="KW-0732">Signal</keyword>
<organism evidence="18 19">
    <name type="scientific">Pyricularia grisea</name>
    <name type="common">Crabgrass-specific blast fungus</name>
    <name type="synonym">Magnaporthe grisea</name>
    <dbReference type="NCBI Taxonomy" id="148305"/>
    <lineage>
        <taxon>Eukaryota</taxon>
        <taxon>Fungi</taxon>
        <taxon>Dikarya</taxon>
        <taxon>Ascomycota</taxon>
        <taxon>Pezizomycotina</taxon>
        <taxon>Sordariomycetes</taxon>
        <taxon>Sordariomycetidae</taxon>
        <taxon>Magnaporthales</taxon>
        <taxon>Pyriculariaceae</taxon>
        <taxon>Pyricularia</taxon>
    </lineage>
</organism>
<dbReference type="GO" id="GO:0030245">
    <property type="term" value="P:cellulose catabolic process"/>
    <property type="evidence" value="ECO:0007669"/>
    <property type="project" value="UniProtKB-KW"/>
</dbReference>
<accession>A0A6P8B6T1</accession>
<dbReference type="SMART" id="SM00236">
    <property type="entry name" value="fCBD"/>
    <property type="match status" value="1"/>
</dbReference>
<evidence type="ECO:0000256" key="9">
    <source>
        <dbReference type="ARBA" id="ARBA00023033"/>
    </source>
</evidence>
<evidence type="ECO:0000256" key="10">
    <source>
        <dbReference type="ARBA" id="ARBA00023157"/>
    </source>
</evidence>
<keyword evidence="7" id="KW-0560">Oxidoreductase</keyword>
<evidence type="ECO:0000256" key="6">
    <source>
        <dbReference type="ARBA" id="ARBA00023001"/>
    </source>
</evidence>
<keyword evidence="3" id="KW-0964">Secreted</keyword>
<evidence type="ECO:0000256" key="3">
    <source>
        <dbReference type="ARBA" id="ARBA00022525"/>
    </source>
</evidence>
<dbReference type="PANTHER" id="PTHR33353">
    <property type="entry name" value="PUTATIVE (AFU_ORTHOLOGUE AFUA_1G12560)-RELATED"/>
    <property type="match status" value="1"/>
</dbReference>
<dbReference type="KEGG" id="pgri:PgNI_05405"/>
<dbReference type="EC" id="1.14.99.56" evidence="15"/>
<evidence type="ECO:0000256" key="7">
    <source>
        <dbReference type="ARBA" id="ARBA00023002"/>
    </source>
</evidence>
<dbReference type="InterPro" id="IPR035971">
    <property type="entry name" value="CBD_sf"/>
</dbReference>
<dbReference type="CDD" id="cd21175">
    <property type="entry name" value="LPMO_AA9"/>
    <property type="match status" value="1"/>
</dbReference>
<feature type="signal peptide" evidence="16">
    <location>
        <begin position="1"/>
        <end position="19"/>
    </location>
</feature>
<comment type="similarity">
    <text evidence="13">Belongs to the polysaccharide monooxygenase AA9 family.</text>
</comment>
<sequence>MKSTVLFALLGSAAQQVVAHSIFQQLWVNGADMMSHGSDCARVPRSNSPVTSVSSIDMRCNVGGSRGVGGKCPVPAGGTVTIEMHAQPGDRSCNNEAIGGAHYGPVMVYLSKVGNAATADGSSPWFKVFEDGWTSAGSVGDNDQWGVKDLNKCCGKMDVPIPASLAPGDYLLRAEVIALHTAGSSGGAQMYMTCYQITVSGSGTWQPSAAEQASFPGAYKAADPGILFNIHAAVSNYVVPGPKVVSVGTTKKAGSGCSSGCASTCKPGSGSKGSVVPATPGAGGSGGGAGACAQRQYEQCGGGSWTGCTTCQEGTTCRDVSNGFYSQCV</sequence>
<comment type="catalytic activity">
    <reaction evidence="14">
        <text>[(1-&gt;4)-beta-D-glucosyl]n+m + reduced acceptor + O2 = 4-dehydro-beta-D-glucosyl-[(1-&gt;4)-beta-D-glucosyl]n-1 + [(1-&gt;4)-beta-D-glucosyl]m + acceptor + H2O.</text>
        <dbReference type="EC" id="1.14.99.56"/>
    </reaction>
</comment>
<keyword evidence="8" id="KW-0186">Copper</keyword>
<dbReference type="InterPro" id="IPR000254">
    <property type="entry name" value="CBD"/>
</dbReference>
<dbReference type="Gene3D" id="2.70.50.70">
    <property type="match status" value="1"/>
</dbReference>
<dbReference type="PANTHER" id="PTHR33353:SF9">
    <property type="entry name" value="ENDOGLUCANASE II"/>
    <property type="match status" value="1"/>
</dbReference>
<dbReference type="Proteomes" id="UP000515153">
    <property type="component" value="Chromosome I"/>
</dbReference>
<evidence type="ECO:0000256" key="4">
    <source>
        <dbReference type="ARBA" id="ARBA00022723"/>
    </source>
</evidence>
<evidence type="ECO:0000256" key="8">
    <source>
        <dbReference type="ARBA" id="ARBA00023008"/>
    </source>
</evidence>
<evidence type="ECO:0000256" key="12">
    <source>
        <dbReference type="ARBA" id="ARBA00023326"/>
    </source>
</evidence>
<dbReference type="PROSITE" id="PS51164">
    <property type="entry name" value="CBM1_2"/>
    <property type="match status" value="1"/>
</dbReference>
<dbReference type="GO" id="GO:0046872">
    <property type="term" value="F:metal ion binding"/>
    <property type="evidence" value="ECO:0007669"/>
    <property type="project" value="UniProtKB-KW"/>
</dbReference>
<dbReference type="GeneID" id="41960345"/>
<evidence type="ECO:0000256" key="15">
    <source>
        <dbReference type="ARBA" id="ARBA00047174"/>
    </source>
</evidence>
<name>A0A6P8B6T1_PYRGI</name>
<protein>
    <recommendedName>
        <fullName evidence="15">lytic cellulose monooxygenase (C4-dehydrogenating)</fullName>
        <ecNumber evidence="15">1.14.99.56</ecNumber>
    </recommendedName>
</protein>
<feature type="domain" description="CBM1" evidence="17">
    <location>
        <begin position="292"/>
        <end position="329"/>
    </location>
</feature>
<dbReference type="AlphaFoldDB" id="A0A6P8B6T1"/>
<dbReference type="GO" id="GO:0004497">
    <property type="term" value="F:monooxygenase activity"/>
    <property type="evidence" value="ECO:0007669"/>
    <property type="project" value="UniProtKB-KW"/>
</dbReference>
<keyword evidence="4" id="KW-0479">Metal-binding</keyword>
<proteinExistence type="inferred from homology"/>
<gene>
    <name evidence="19" type="ORF">PgNI_05405</name>
</gene>
<dbReference type="SUPFAM" id="SSF57180">
    <property type="entry name" value="Cellulose-binding domain"/>
    <property type="match status" value="1"/>
</dbReference>
<evidence type="ECO:0000256" key="14">
    <source>
        <dbReference type="ARBA" id="ARBA00045077"/>
    </source>
</evidence>
<dbReference type="GO" id="GO:0005576">
    <property type="term" value="C:extracellular region"/>
    <property type="evidence" value="ECO:0007669"/>
    <property type="project" value="UniProtKB-SubCell"/>
</dbReference>
<evidence type="ECO:0000256" key="11">
    <source>
        <dbReference type="ARBA" id="ARBA00023277"/>
    </source>
</evidence>
<keyword evidence="18" id="KW-1185">Reference proteome</keyword>
<dbReference type="RefSeq" id="XP_030982724.1">
    <property type="nucleotide sequence ID" value="XM_031125436.1"/>
</dbReference>
<keyword evidence="11" id="KW-0119">Carbohydrate metabolism</keyword>
<dbReference type="Pfam" id="PF00734">
    <property type="entry name" value="CBM_1"/>
    <property type="match status" value="1"/>
</dbReference>
<dbReference type="InterPro" id="IPR005103">
    <property type="entry name" value="AA9_LPMO"/>
</dbReference>
<reference evidence="19" key="2">
    <citation type="submission" date="2019-10" db="EMBL/GenBank/DDBJ databases">
        <authorList>
            <consortium name="NCBI Genome Project"/>
        </authorList>
    </citation>
    <scope>NUCLEOTIDE SEQUENCE</scope>
    <source>
        <strain evidence="19">NI907</strain>
    </source>
</reference>
<reference evidence="18 19" key="1">
    <citation type="journal article" date="2019" name="Mol. Biol. Evol.">
        <title>Blast fungal genomes show frequent chromosomal changes, gene gains and losses, and effector gene turnover.</title>
        <authorList>
            <person name="Gomez Luciano L.B."/>
            <person name="Jason Tsai I."/>
            <person name="Chuma I."/>
            <person name="Tosa Y."/>
            <person name="Chen Y.H."/>
            <person name="Li J.Y."/>
            <person name="Li M.Y."/>
            <person name="Jade Lu M.Y."/>
            <person name="Nakayashiki H."/>
            <person name="Li W.H."/>
        </authorList>
    </citation>
    <scope>NUCLEOTIDE SEQUENCE [LARGE SCALE GENOMIC DNA]</scope>
    <source>
        <strain evidence="18 19">NI907</strain>
    </source>
</reference>
<evidence type="ECO:0000256" key="5">
    <source>
        <dbReference type="ARBA" id="ARBA00022729"/>
    </source>
</evidence>
<dbReference type="PROSITE" id="PS00562">
    <property type="entry name" value="CBM1_1"/>
    <property type="match status" value="1"/>
</dbReference>
<dbReference type="GO" id="GO:0030248">
    <property type="term" value="F:cellulose binding"/>
    <property type="evidence" value="ECO:0007669"/>
    <property type="project" value="InterPro"/>
</dbReference>